<dbReference type="InterPro" id="IPR000639">
    <property type="entry name" value="Epox_hydrolase-like"/>
</dbReference>
<sequence>MVMTPGLGISLSYAPFGIPATADEVQLESVRMRTALGELIVHAGRRDRADDTATILLHGGAGSWSTFGPLLEADELSSLPGERLVRNVVAPDLPGWGATPLPVGEFDIDAAARSIVEATRALGYERWRIVGHSLGGFLALHLAAMEPERTVSVAVVSPSSFGIVDAVRHPLGALRRLPAFAGMRAAMATLGLWEGGGRLLTRGLGNSGALRGLAAPLFRHPSLVDESVYIALGHEVRPHAFTRAADAVRDYDLTSWGRITAPVTAIRGDADVFLAPDDLPKLLAVIPGARSVVLERTGHFAHVERPFAVLDSLLRLESEPFSSL</sequence>
<dbReference type="Proteomes" id="UP000307380">
    <property type="component" value="Unassembled WGS sequence"/>
</dbReference>
<keyword evidence="4" id="KW-1185">Reference proteome</keyword>
<dbReference type="SUPFAM" id="SSF53474">
    <property type="entry name" value="alpha/beta-Hydrolases"/>
    <property type="match status" value="1"/>
</dbReference>
<protein>
    <submittedName>
        <fullName evidence="3">Alpha/beta hydrolase</fullName>
    </submittedName>
</protein>
<dbReference type="InterPro" id="IPR050266">
    <property type="entry name" value="AB_hydrolase_sf"/>
</dbReference>
<dbReference type="PANTHER" id="PTHR43798">
    <property type="entry name" value="MONOACYLGLYCEROL LIPASE"/>
    <property type="match status" value="1"/>
</dbReference>
<dbReference type="PRINTS" id="PR00111">
    <property type="entry name" value="ABHYDROLASE"/>
</dbReference>
<feature type="domain" description="AB hydrolase-1" evidence="2">
    <location>
        <begin position="55"/>
        <end position="306"/>
    </location>
</feature>
<dbReference type="PANTHER" id="PTHR43798:SF31">
    <property type="entry name" value="AB HYDROLASE SUPERFAMILY PROTEIN YCLE"/>
    <property type="match status" value="1"/>
</dbReference>
<name>A0A4S4FU36_9MICO</name>
<dbReference type="EMBL" id="SSSN01000007">
    <property type="protein sequence ID" value="THG33944.1"/>
    <property type="molecule type" value="Genomic_DNA"/>
</dbReference>
<evidence type="ECO:0000313" key="3">
    <source>
        <dbReference type="EMBL" id="THG33944.1"/>
    </source>
</evidence>
<evidence type="ECO:0000256" key="1">
    <source>
        <dbReference type="ARBA" id="ARBA00022801"/>
    </source>
</evidence>
<reference evidence="3 4" key="1">
    <citation type="submission" date="2019-04" db="EMBL/GenBank/DDBJ databases">
        <authorList>
            <person name="Jiang L."/>
        </authorList>
    </citation>
    <scope>NUCLEOTIDE SEQUENCE [LARGE SCALE GENOMIC DNA]</scope>
    <source>
        <strain evidence="3 4">YIM 131861</strain>
    </source>
</reference>
<dbReference type="Pfam" id="PF00561">
    <property type="entry name" value="Abhydrolase_1"/>
    <property type="match status" value="1"/>
</dbReference>
<dbReference type="RefSeq" id="WP_136424582.1">
    <property type="nucleotide sequence ID" value="NZ_SSSN01000007.1"/>
</dbReference>
<evidence type="ECO:0000259" key="2">
    <source>
        <dbReference type="Pfam" id="PF00561"/>
    </source>
</evidence>
<organism evidence="3 4">
    <name type="scientific">Orlajensenia flava</name>
    <dbReference type="NCBI Taxonomy" id="2565934"/>
    <lineage>
        <taxon>Bacteria</taxon>
        <taxon>Bacillati</taxon>
        <taxon>Actinomycetota</taxon>
        <taxon>Actinomycetes</taxon>
        <taxon>Micrococcales</taxon>
        <taxon>Microbacteriaceae</taxon>
        <taxon>Orlajensenia</taxon>
    </lineage>
</organism>
<gene>
    <name evidence="3" type="ORF">E6C70_10960</name>
</gene>
<dbReference type="InterPro" id="IPR000073">
    <property type="entry name" value="AB_hydrolase_1"/>
</dbReference>
<dbReference type="OrthoDB" id="27092at2"/>
<comment type="caution">
    <text evidence="3">The sequence shown here is derived from an EMBL/GenBank/DDBJ whole genome shotgun (WGS) entry which is preliminary data.</text>
</comment>
<dbReference type="GO" id="GO:0016020">
    <property type="term" value="C:membrane"/>
    <property type="evidence" value="ECO:0007669"/>
    <property type="project" value="TreeGrafter"/>
</dbReference>
<accession>A0A4S4FU36</accession>
<dbReference type="Gene3D" id="3.40.50.1820">
    <property type="entry name" value="alpha/beta hydrolase"/>
    <property type="match status" value="1"/>
</dbReference>
<proteinExistence type="predicted"/>
<dbReference type="PRINTS" id="PR00412">
    <property type="entry name" value="EPOXHYDRLASE"/>
</dbReference>
<dbReference type="InterPro" id="IPR029058">
    <property type="entry name" value="AB_hydrolase_fold"/>
</dbReference>
<dbReference type="AlphaFoldDB" id="A0A4S4FU36"/>
<dbReference type="GO" id="GO:0016787">
    <property type="term" value="F:hydrolase activity"/>
    <property type="evidence" value="ECO:0007669"/>
    <property type="project" value="UniProtKB-KW"/>
</dbReference>
<keyword evidence="1 3" id="KW-0378">Hydrolase</keyword>
<evidence type="ECO:0000313" key="4">
    <source>
        <dbReference type="Proteomes" id="UP000307380"/>
    </source>
</evidence>